<evidence type="ECO:0000256" key="1">
    <source>
        <dbReference type="ARBA" id="ARBA00004141"/>
    </source>
</evidence>
<dbReference type="InterPro" id="IPR020846">
    <property type="entry name" value="MFS_dom"/>
</dbReference>
<feature type="transmembrane region" description="Helical" evidence="6">
    <location>
        <begin position="243"/>
        <end position="263"/>
    </location>
</feature>
<dbReference type="Proteomes" id="UP001595681">
    <property type="component" value="Unassembled WGS sequence"/>
</dbReference>
<dbReference type="EMBL" id="JBHRVU010000004">
    <property type="protein sequence ID" value="MFC3441501.1"/>
    <property type="molecule type" value="Genomic_DNA"/>
</dbReference>
<feature type="domain" description="Major facilitator superfamily (MFS) profile" evidence="7">
    <location>
        <begin position="14"/>
        <end position="437"/>
    </location>
</feature>
<protein>
    <submittedName>
        <fullName evidence="8">Spinster family MFS transporter</fullName>
    </submittedName>
</protein>
<sequence>MIDHDLTNRRAWIAVILCMIAYIFSFIDRQIMALLIGPIQADLGISDTQFGLLHGFAFSIFYATMGIPIAALSDRKSRPVIIAVGVAFWSLATAACGLARGFLQLFLARVCVGAGEAALSPATYSLISDLFPKEKLGRAVAVYSLGSFMGTGIAFLLGGWVIGAVSAGGPQYWLGLRLAAWQMTFIIVGAPGLLLALVMLATIRDPRVRQAGRAGQGAGASAAKAVPSVVEVMRFLARNRAIFLPHMMGYTLAAMTLFSLLSWSPAYLMRVFALTPGESGLRLGWVAIFAAGGGVLASGAIMDRLTRSGSKDAPFRTGIIGALGAVPPIALLPWAGSVDQATLLLAIAFFFASFPMPPSTAVMQIVAPPAMRSRVSALFLGVNSLIGMGLSSALVGMANDRWFGGPQGTGHSLALVAAGAALLAVPVLSRGLVPFRRYVENRL</sequence>
<feature type="transmembrane region" description="Helical" evidence="6">
    <location>
        <begin position="52"/>
        <end position="73"/>
    </location>
</feature>
<keyword evidence="5 6" id="KW-0472">Membrane</keyword>
<feature type="transmembrane region" description="Helical" evidence="6">
    <location>
        <begin position="80"/>
        <end position="100"/>
    </location>
</feature>
<evidence type="ECO:0000313" key="9">
    <source>
        <dbReference type="Proteomes" id="UP001595681"/>
    </source>
</evidence>
<accession>A0ABV7NDD9</accession>
<keyword evidence="3 6" id="KW-0812">Transmembrane</keyword>
<feature type="transmembrane region" description="Helical" evidence="6">
    <location>
        <begin position="12"/>
        <end position="32"/>
    </location>
</feature>
<evidence type="ECO:0000256" key="5">
    <source>
        <dbReference type="ARBA" id="ARBA00023136"/>
    </source>
</evidence>
<dbReference type="Pfam" id="PF07690">
    <property type="entry name" value="MFS_1"/>
    <property type="match status" value="1"/>
</dbReference>
<keyword evidence="4 6" id="KW-1133">Transmembrane helix</keyword>
<feature type="transmembrane region" description="Helical" evidence="6">
    <location>
        <begin position="375"/>
        <end position="398"/>
    </location>
</feature>
<comment type="subcellular location">
    <subcellularLocation>
        <location evidence="1">Membrane</location>
        <topology evidence="1">Multi-pass membrane protein</topology>
    </subcellularLocation>
</comment>
<dbReference type="InterPro" id="IPR044770">
    <property type="entry name" value="MFS_spinster-like"/>
</dbReference>
<feature type="transmembrane region" description="Helical" evidence="6">
    <location>
        <begin position="283"/>
        <end position="301"/>
    </location>
</feature>
<feature type="transmembrane region" description="Helical" evidence="6">
    <location>
        <begin position="313"/>
        <end position="335"/>
    </location>
</feature>
<dbReference type="PANTHER" id="PTHR23505:SF79">
    <property type="entry name" value="PROTEIN SPINSTER"/>
    <property type="match status" value="1"/>
</dbReference>
<organism evidence="8 9">
    <name type="scientific">Sphingobium rhizovicinum</name>
    <dbReference type="NCBI Taxonomy" id="432308"/>
    <lineage>
        <taxon>Bacteria</taxon>
        <taxon>Pseudomonadati</taxon>
        <taxon>Pseudomonadota</taxon>
        <taxon>Alphaproteobacteria</taxon>
        <taxon>Sphingomonadales</taxon>
        <taxon>Sphingomonadaceae</taxon>
        <taxon>Sphingobium</taxon>
    </lineage>
</organism>
<dbReference type="CDD" id="cd17328">
    <property type="entry name" value="MFS_spinster_like"/>
    <property type="match status" value="1"/>
</dbReference>
<feature type="transmembrane region" description="Helical" evidence="6">
    <location>
        <begin position="139"/>
        <end position="163"/>
    </location>
</feature>
<name>A0ABV7NDD9_9SPHN</name>
<evidence type="ECO:0000313" key="8">
    <source>
        <dbReference type="EMBL" id="MFC3441501.1"/>
    </source>
</evidence>
<evidence type="ECO:0000259" key="7">
    <source>
        <dbReference type="PROSITE" id="PS50850"/>
    </source>
</evidence>
<proteinExistence type="predicted"/>
<evidence type="ECO:0000256" key="3">
    <source>
        <dbReference type="ARBA" id="ARBA00022692"/>
    </source>
</evidence>
<reference evidence="9" key="1">
    <citation type="journal article" date="2019" name="Int. J. Syst. Evol. Microbiol.">
        <title>The Global Catalogue of Microorganisms (GCM) 10K type strain sequencing project: providing services to taxonomists for standard genome sequencing and annotation.</title>
        <authorList>
            <consortium name="The Broad Institute Genomics Platform"/>
            <consortium name="The Broad Institute Genome Sequencing Center for Infectious Disease"/>
            <person name="Wu L."/>
            <person name="Ma J."/>
        </authorList>
    </citation>
    <scope>NUCLEOTIDE SEQUENCE [LARGE SCALE GENOMIC DNA]</scope>
    <source>
        <strain evidence="9">CCM 7491</strain>
    </source>
</reference>
<dbReference type="RefSeq" id="WP_380795419.1">
    <property type="nucleotide sequence ID" value="NZ_JBHRVU010000004.1"/>
</dbReference>
<gene>
    <name evidence="8" type="ORF">ACFOKF_09925</name>
</gene>
<dbReference type="PANTHER" id="PTHR23505">
    <property type="entry name" value="SPINSTER"/>
    <property type="match status" value="1"/>
</dbReference>
<dbReference type="PROSITE" id="PS50850">
    <property type="entry name" value="MFS"/>
    <property type="match status" value="1"/>
</dbReference>
<dbReference type="Gene3D" id="1.20.1250.20">
    <property type="entry name" value="MFS general substrate transporter like domains"/>
    <property type="match status" value="2"/>
</dbReference>
<feature type="transmembrane region" description="Helical" evidence="6">
    <location>
        <begin position="106"/>
        <end position="127"/>
    </location>
</feature>
<feature type="transmembrane region" description="Helical" evidence="6">
    <location>
        <begin position="410"/>
        <end position="433"/>
    </location>
</feature>
<dbReference type="InterPro" id="IPR036259">
    <property type="entry name" value="MFS_trans_sf"/>
</dbReference>
<keyword evidence="9" id="KW-1185">Reference proteome</keyword>
<evidence type="ECO:0000256" key="4">
    <source>
        <dbReference type="ARBA" id="ARBA00022989"/>
    </source>
</evidence>
<keyword evidence="2" id="KW-0813">Transport</keyword>
<feature type="transmembrane region" description="Helical" evidence="6">
    <location>
        <begin position="341"/>
        <end position="363"/>
    </location>
</feature>
<dbReference type="SUPFAM" id="SSF103473">
    <property type="entry name" value="MFS general substrate transporter"/>
    <property type="match status" value="1"/>
</dbReference>
<evidence type="ECO:0000256" key="2">
    <source>
        <dbReference type="ARBA" id="ARBA00022448"/>
    </source>
</evidence>
<dbReference type="InterPro" id="IPR011701">
    <property type="entry name" value="MFS"/>
</dbReference>
<comment type="caution">
    <text evidence="8">The sequence shown here is derived from an EMBL/GenBank/DDBJ whole genome shotgun (WGS) entry which is preliminary data.</text>
</comment>
<evidence type="ECO:0000256" key="6">
    <source>
        <dbReference type="SAM" id="Phobius"/>
    </source>
</evidence>
<feature type="transmembrane region" description="Helical" evidence="6">
    <location>
        <begin position="183"/>
        <end position="203"/>
    </location>
</feature>